<dbReference type="Gene3D" id="3.20.20.80">
    <property type="entry name" value="Glycosidases"/>
    <property type="match status" value="1"/>
</dbReference>
<proteinExistence type="inferred from homology"/>
<name>A0A8J5FZ24_ZINOF</name>
<reference evidence="5 6" key="1">
    <citation type="submission" date="2020-08" db="EMBL/GenBank/DDBJ databases">
        <title>Plant Genome Project.</title>
        <authorList>
            <person name="Zhang R.-G."/>
        </authorList>
    </citation>
    <scope>NUCLEOTIDE SEQUENCE [LARGE SCALE GENOMIC DNA]</scope>
    <source>
        <tissue evidence="5">Rhizome</tissue>
    </source>
</reference>
<dbReference type="GO" id="GO:0005975">
    <property type="term" value="P:carbohydrate metabolic process"/>
    <property type="evidence" value="ECO:0007669"/>
    <property type="project" value="InterPro"/>
</dbReference>
<dbReference type="Pfam" id="PF00232">
    <property type="entry name" value="Glyco_hydro_1"/>
    <property type="match status" value="2"/>
</dbReference>
<dbReference type="EMBL" id="JACMSC010000012">
    <property type="protein sequence ID" value="KAG6497808.1"/>
    <property type="molecule type" value="Genomic_DNA"/>
</dbReference>
<dbReference type="PANTHER" id="PTHR10353:SF137">
    <property type="entry name" value="MYROSINASE 3-RELATED"/>
    <property type="match status" value="1"/>
</dbReference>
<keyword evidence="2" id="KW-0378">Hydrolase</keyword>
<dbReference type="Proteomes" id="UP000734854">
    <property type="component" value="Unassembled WGS sequence"/>
</dbReference>
<gene>
    <name evidence="5" type="ORF">ZIOFF_045714</name>
</gene>
<accession>A0A8J5FZ24</accession>
<dbReference type="AlphaFoldDB" id="A0A8J5FZ24"/>
<sequence length="288" mass="33337">MAGFYRDDFRNYAETCFRNFGDRVKHWITFNEPWSYSIGGYGLGFLAPGRCSNWEEQRCSHGDSSKEPYIVAHHQLLERIQITMEKIVATENLGSVSPSPDFASALDLEHPCKEIGELSKKKGSDLKEKLSRAIEKFGNRYVEVDVEDIMDMMGKIGITLVSNWMIPYSNSKSNREATDRALDFMYGWFMDPLTKGDYPLSMRVNVGNRLPKFTKKQSKMVKGSYDFIGVNYYTARYIYELPRYHNVHKSYNTDSCTNSTVEKEDLNEFALLVWIRILPLDAQNILRF</sequence>
<evidence type="ECO:0000256" key="3">
    <source>
        <dbReference type="ARBA" id="ARBA00023295"/>
    </source>
</evidence>
<comment type="caution">
    <text evidence="5">The sequence shown here is derived from an EMBL/GenBank/DDBJ whole genome shotgun (WGS) entry which is preliminary data.</text>
</comment>
<evidence type="ECO:0000313" key="5">
    <source>
        <dbReference type="EMBL" id="KAG6497808.1"/>
    </source>
</evidence>
<dbReference type="InterPro" id="IPR017853">
    <property type="entry name" value="GH"/>
</dbReference>
<dbReference type="InterPro" id="IPR001360">
    <property type="entry name" value="Glyco_hydro_1"/>
</dbReference>
<evidence type="ECO:0000256" key="2">
    <source>
        <dbReference type="ARBA" id="ARBA00022801"/>
    </source>
</evidence>
<protein>
    <submittedName>
        <fullName evidence="5">Uncharacterized protein</fullName>
    </submittedName>
</protein>
<evidence type="ECO:0000313" key="6">
    <source>
        <dbReference type="Proteomes" id="UP000734854"/>
    </source>
</evidence>
<keyword evidence="3" id="KW-0326">Glycosidase</keyword>
<dbReference type="PANTHER" id="PTHR10353">
    <property type="entry name" value="GLYCOSYL HYDROLASE"/>
    <property type="match status" value="1"/>
</dbReference>
<keyword evidence="6" id="KW-1185">Reference proteome</keyword>
<comment type="similarity">
    <text evidence="1 4">Belongs to the glycosyl hydrolase 1 family.</text>
</comment>
<evidence type="ECO:0000256" key="1">
    <source>
        <dbReference type="ARBA" id="ARBA00010838"/>
    </source>
</evidence>
<dbReference type="GO" id="GO:0008422">
    <property type="term" value="F:beta-glucosidase activity"/>
    <property type="evidence" value="ECO:0007669"/>
    <property type="project" value="TreeGrafter"/>
</dbReference>
<organism evidence="5 6">
    <name type="scientific">Zingiber officinale</name>
    <name type="common">Ginger</name>
    <name type="synonym">Amomum zingiber</name>
    <dbReference type="NCBI Taxonomy" id="94328"/>
    <lineage>
        <taxon>Eukaryota</taxon>
        <taxon>Viridiplantae</taxon>
        <taxon>Streptophyta</taxon>
        <taxon>Embryophyta</taxon>
        <taxon>Tracheophyta</taxon>
        <taxon>Spermatophyta</taxon>
        <taxon>Magnoliopsida</taxon>
        <taxon>Liliopsida</taxon>
        <taxon>Zingiberales</taxon>
        <taxon>Zingiberaceae</taxon>
        <taxon>Zingiber</taxon>
    </lineage>
</organism>
<dbReference type="SUPFAM" id="SSF51445">
    <property type="entry name" value="(Trans)glycosidases"/>
    <property type="match status" value="2"/>
</dbReference>
<evidence type="ECO:0000256" key="4">
    <source>
        <dbReference type="RuleBase" id="RU003690"/>
    </source>
</evidence>